<accession>A0A1U7HNV0</accession>
<evidence type="ECO:0000313" key="2">
    <source>
        <dbReference type="Proteomes" id="UP000186868"/>
    </source>
</evidence>
<proteinExistence type="predicted"/>
<name>A0A1U7HNV0_9CYAN</name>
<dbReference type="AlphaFoldDB" id="A0A1U7HNV0"/>
<sequence>MDTKIWEEYQKQFSEWQKKFIDTWLESLPNGKNALNFGENFEKTLKFQEEIVRSYLEVQEKTTQMLIETQKQFWSDYFETMRKTPATTSG</sequence>
<gene>
    <name evidence="1" type="ORF">NIES593_05565</name>
</gene>
<dbReference type="OrthoDB" id="515764at2"/>
<dbReference type="EMBL" id="MRCB01000004">
    <property type="protein sequence ID" value="OKH25228.1"/>
    <property type="molecule type" value="Genomic_DNA"/>
</dbReference>
<protein>
    <submittedName>
        <fullName evidence="1">Thylakoid-associated protein</fullName>
    </submittedName>
</protein>
<dbReference type="RefSeq" id="WP_015145463.1">
    <property type="nucleotide sequence ID" value="NZ_MRCB01000004.1"/>
</dbReference>
<reference evidence="1 2" key="1">
    <citation type="submission" date="2016-11" db="EMBL/GenBank/DDBJ databases">
        <title>Draft Genome Sequences of Nine Cyanobacterial Strains from Diverse Habitats.</title>
        <authorList>
            <person name="Zhu T."/>
            <person name="Hou S."/>
            <person name="Lu X."/>
            <person name="Hess W.R."/>
        </authorList>
    </citation>
    <scope>NUCLEOTIDE SEQUENCE [LARGE SCALE GENOMIC DNA]</scope>
    <source>
        <strain evidence="1 2">NIES-593</strain>
    </source>
</reference>
<comment type="caution">
    <text evidence="1">The sequence shown here is derived from an EMBL/GenBank/DDBJ whole genome shotgun (WGS) entry which is preliminary data.</text>
</comment>
<evidence type="ECO:0000313" key="1">
    <source>
        <dbReference type="EMBL" id="OKH25228.1"/>
    </source>
</evidence>
<keyword evidence="2" id="KW-1185">Reference proteome</keyword>
<dbReference type="Proteomes" id="UP000186868">
    <property type="component" value="Unassembled WGS sequence"/>
</dbReference>
<organism evidence="1 2">
    <name type="scientific">Hydrococcus rivularis NIES-593</name>
    <dbReference type="NCBI Taxonomy" id="1921803"/>
    <lineage>
        <taxon>Bacteria</taxon>
        <taxon>Bacillati</taxon>
        <taxon>Cyanobacteriota</taxon>
        <taxon>Cyanophyceae</taxon>
        <taxon>Pleurocapsales</taxon>
        <taxon>Hydrococcaceae</taxon>
        <taxon>Hydrococcus</taxon>
    </lineage>
</organism>